<dbReference type="Gene3D" id="3.30.750.24">
    <property type="entry name" value="STAS domain"/>
    <property type="match status" value="1"/>
</dbReference>
<dbReference type="EMBL" id="BAAAGX010000014">
    <property type="protein sequence ID" value="GAA0245742.1"/>
    <property type="molecule type" value="Genomic_DNA"/>
</dbReference>
<name>A0ABN0UC96_9ACTN</name>
<evidence type="ECO:0000259" key="1">
    <source>
        <dbReference type="PROSITE" id="PS50801"/>
    </source>
</evidence>
<comment type="caution">
    <text evidence="2">The sequence shown here is derived from an EMBL/GenBank/DDBJ whole genome shotgun (WGS) entry which is preliminary data.</text>
</comment>
<dbReference type="Pfam" id="PF13466">
    <property type="entry name" value="STAS_2"/>
    <property type="match status" value="1"/>
</dbReference>
<dbReference type="InterPro" id="IPR036513">
    <property type="entry name" value="STAS_dom_sf"/>
</dbReference>
<accession>A0ABN0UC96</accession>
<dbReference type="InterPro" id="IPR058548">
    <property type="entry name" value="MlaB-like_STAS"/>
</dbReference>
<evidence type="ECO:0000313" key="2">
    <source>
        <dbReference type="EMBL" id="GAA0245742.1"/>
    </source>
</evidence>
<keyword evidence="3" id="KW-1185">Reference proteome</keyword>
<dbReference type="Proteomes" id="UP001500967">
    <property type="component" value="Unassembled WGS sequence"/>
</dbReference>
<reference evidence="2 3" key="1">
    <citation type="journal article" date="2019" name="Int. J. Syst. Evol. Microbiol.">
        <title>The Global Catalogue of Microorganisms (GCM) 10K type strain sequencing project: providing services to taxonomists for standard genome sequencing and annotation.</title>
        <authorList>
            <consortium name="The Broad Institute Genomics Platform"/>
            <consortium name="The Broad Institute Genome Sequencing Center for Infectious Disease"/>
            <person name="Wu L."/>
            <person name="Ma J."/>
        </authorList>
    </citation>
    <scope>NUCLEOTIDE SEQUENCE [LARGE SCALE GENOMIC DNA]</scope>
    <source>
        <strain evidence="2 3">JCM 10425</strain>
    </source>
</reference>
<protein>
    <recommendedName>
        <fullName evidence="1">STAS domain-containing protein</fullName>
    </recommendedName>
</protein>
<gene>
    <name evidence="2" type="ORF">GCM10009539_33880</name>
</gene>
<evidence type="ECO:0000313" key="3">
    <source>
        <dbReference type="Proteomes" id="UP001500967"/>
    </source>
</evidence>
<feature type="domain" description="STAS" evidence="1">
    <location>
        <begin position="27"/>
        <end position="113"/>
    </location>
</feature>
<dbReference type="SUPFAM" id="SSF52091">
    <property type="entry name" value="SpoIIaa-like"/>
    <property type="match status" value="1"/>
</dbReference>
<proteinExistence type="predicted"/>
<sequence>MDDVFPSAPLATPAEPDAVQWVRYDRLMLVWLRGAIDPQHAPVLERVRTVAGRDDRVVLDLTAVTFFGATALNFLSALVDHVYKPVIISGLPDFIREVLTRTGLNGMVSLPVR</sequence>
<dbReference type="PROSITE" id="PS50801">
    <property type="entry name" value="STAS"/>
    <property type="match status" value="1"/>
</dbReference>
<dbReference type="InterPro" id="IPR002645">
    <property type="entry name" value="STAS_dom"/>
</dbReference>
<organism evidence="2 3">
    <name type="scientific">Cryptosporangium japonicum</name>
    <dbReference type="NCBI Taxonomy" id="80872"/>
    <lineage>
        <taxon>Bacteria</taxon>
        <taxon>Bacillati</taxon>
        <taxon>Actinomycetota</taxon>
        <taxon>Actinomycetes</taxon>
        <taxon>Cryptosporangiales</taxon>
        <taxon>Cryptosporangiaceae</taxon>
        <taxon>Cryptosporangium</taxon>
    </lineage>
</organism>